<organism evidence="2 3">
    <name type="scientific">Ceratocystis fimbriata CBS 114723</name>
    <dbReference type="NCBI Taxonomy" id="1035309"/>
    <lineage>
        <taxon>Eukaryota</taxon>
        <taxon>Fungi</taxon>
        <taxon>Dikarya</taxon>
        <taxon>Ascomycota</taxon>
        <taxon>Pezizomycotina</taxon>
        <taxon>Sordariomycetes</taxon>
        <taxon>Hypocreomycetidae</taxon>
        <taxon>Microascales</taxon>
        <taxon>Ceratocystidaceae</taxon>
        <taxon>Ceratocystis</taxon>
    </lineage>
</organism>
<protein>
    <submittedName>
        <fullName evidence="2">Uncharacterized protein</fullName>
    </submittedName>
</protein>
<proteinExistence type="predicted"/>
<reference evidence="2 3" key="1">
    <citation type="journal article" date="2013" name="Fungal Biol.">
        <title>Analysis of microsatellite markers in the genome of the plant pathogen Ceratocystis fimbriata.</title>
        <authorList>
            <person name="Simpson M.C."/>
            <person name="Wilken P.M."/>
            <person name="Coetzee M.P."/>
            <person name="Wingfield M.J."/>
            <person name="Wingfield B.D."/>
        </authorList>
    </citation>
    <scope>NUCLEOTIDE SEQUENCE [LARGE SCALE GENOMIC DNA]</scope>
    <source>
        <strain evidence="2 3">CBS 114723</strain>
    </source>
</reference>
<keyword evidence="3" id="KW-1185">Reference proteome</keyword>
<evidence type="ECO:0000313" key="2">
    <source>
        <dbReference type="EMBL" id="PHH53586.1"/>
    </source>
</evidence>
<name>A0A2C5X6I9_9PEZI</name>
<feature type="compositionally biased region" description="Basic and acidic residues" evidence="1">
    <location>
        <begin position="110"/>
        <end position="131"/>
    </location>
</feature>
<comment type="caution">
    <text evidence="2">The sequence shown here is derived from an EMBL/GenBank/DDBJ whole genome shotgun (WGS) entry which is preliminary data.</text>
</comment>
<dbReference type="Proteomes" id="UP000222788">
    <property type="component" value="Unassembled WGS sequence"/>
</dbReference>
<gene>
    <name evidence="2" type="ORF">CFIMG_005313RA</name>
</gene>
<dbReference type="STRING" id="1035309.A0A2C5X6I9"/>
<feature type="region of interest" description="Disordered" evidence="1">
    <location>
        <begin position="110"/>
        <end position="138"/>
    </location>
</feature>
<reference evidence="2 3" key="2">
    <citation type="journal article" date="2013" name="IMA Fungus">
        <title>IMA Genome-F 1: Ceratocystis fimbriata: Draft nuclear genome sequence for the plant pathogen, Ceratocystis fimbriata.</title>
        <authorList>
            <person name="Wilken P.M."/>
            <person name="Steenkamp E.T."/>
            <person name="Wingfield M.J."/>
            <person name="de Beer Z.W."/>
            <person name="Wingfield B.D."/>
        </authorList>
    </citation>
    <scope>NUCLEOTIDE SEQUENCE [LARGE SCALE GENOMIC DNA]</scope>
    <source>
        <strain evidence="2 3">CBS 114723</strain>
    </source>
</reference>
<dbReference type="EMBL" id="APWK03000041">
    <property type="protein sequence ID" value="PHH53586.1"/>
    <property type="molecule type" value="Genomic_DNA"/>
</dbReference>
<accession>A0A2C5X6I9</accession>
<sequence>MPMRFVPKRSTQHRIACIALYRLLYRQALKIAIPKDFHLPLLASEYLEHRSKSSKLLVPSQERNPIRALVTRQFRRNRHDTSPRLIHAALTSGYKFVDLLAKAQDPSSPEHEQVIDYLDSHPPKPPKEPKIKPVPRPLLIQIPPRSPGSMPSYVPAERPLPLSSLKGKRGIPRLCSTSHGFPFLRLGKPQSPILSNMLRYKSLQFEDRAQYKEAADEATDDAIEEDMWDKVVENLLVTEGIKTHEDAQDSGSYLQTLEDGEQLVKAEMDWERKDNINRARALMKLMLEEEKLAKAEALERNPRLPPKLLGL</sequence>
<evidence type="ECO:0000313" key="3">
    <source>
        <dbReference type="Proteomes" id="UP000222788"/>
    </source>
</evidence>
<dbReference type="OrthoDB" id="6508832at2759"/>
<dbReference type="AlphaFoldDB" id="A0A2C5X6I9"/>
<evidence type="ECO:0000256" key="1">
    <source>
        <dbReference type="SAM" id="MobiDB-lite"/>
    </source>
</evidence>